<evidence type="ECO:0000313" key="1">
    <source>
        <dbReference type="EMBL" id="CAG6641832.1"/>
    </source>
</evidence>
<organism evidence="1">
    <name type="scientific">Cacopsylla melanoneura</name>
    <dbReference type="NCBI Taxonomy" id="428564"/>
    <lineage>
        <taxon>Eukaryota</taxon>
        <taxon>Metazoa</taxon>
        <taxon>Ecdysozoa</taxon>
        <taxon>Arthropoda</taxon>
        <taxon>Hexapoda</taxon>
        <taxon>Insecta</taxon>
        <taxon>Pterygota</taxon>
        <taxon>Neoptera</taxon>
        <taxon>Paraneoptera</taxon>
        <taxon>Hemiptera</taxon>
        <taxon>Sternorrhyncha</taxon>
        <taxon>Psylloidea</taxon>
        <taxon>Psyllidae</taxon>
        <taxon>Psyllinae</taxon>
        <taxon>Cacopsylla</taxon>
    </lineage>
</organism>
<proteinExistence type="predicted"/>
<dbReference type="AlphaFoldDB" id="A0A8D8R3R0"/>
<accession>A0A8D8R3R0</accession>
<name>A0A8D8R3R0_9HEMI</name>
<sequence length="180" mass="20946">MSTSAFDVALKQFTTQNSKKLLVKSYILPLFEYCSPLLNNITQEQADSLQRAQNACIRFIYGVKKWEHITPYYNRAQLLRIEIRRKILTLSTLFKILSSQSPPYLYNKYQFRSTISSRVTRSHDLLLHKPRHFTDSYAKSFFISSIDLWNSLPFSILNSLSFISFRISLLEAVSGGLFSR</sequence>
<dbReference type="EMBL" id="HBUF01119358">
    <property type="protein sequence ID" value="CAG6641832.1"/>
    <property type="molecule type" value="Transcribed_RNA"/>
</dbReference>
<protein>
    <submittedName>
        <fullName evidence="1">Uncharacterized protein</fullName>
    </submittedName>
</protein>
<reference evidence="1" key="1">
    <citation type="submission" date="2021-05" db="EMBL/GenBank/DDBJ databases">
        <authorList>
            <person name="Alioto T."/>
            <person name="Alioto T."/>
            <person name="Gomez Garrido J."/>
        </authorList>
    </citation>
    <scope>NUCLEOTIDE SEQUENCE</scope>
</reference>